<dbReference type="PANTHER" id="PTHR11203:SF37">
    <property type="entry name" value="INTEGRATOR COMPLEX SUBUNIT 11"/>
    <property type="match status" value="1"/>
</dbReference>
<evidence type="ECO:0000313" key="4">
    <source>
        <dbReference type="EMBL" id="TFZ04851.1"/>
    </source>
</evidence>
<dbReference type="InterPro" id="IPR022712">
    <property type="entry name" value="Beta_Casp"/>
</dbReference>
<feature type="domain" description="Metallo-beta-lactamase" evidence="2">
    <location>
        <begin position="13"/>
        <end position="242"/>
    </location>
</feature>
<dbReference type="SMART" id="SM01027">
    <property type="entry name" value="Beta-Casp"/>
    <property type="match status" value="1"/>
</dbReference>
<dbReference type="SMART" id="SM00849">
    <property type="entry name" value="Lactamase_B"/>
    <property type="match status" value="1"/>
</dbReference>
<reference evidence="4 5" key="1">
    <citation type="submission" date="2019-03" db="EMBL/GenBank/DDBJ databases">
        <title>Ramlibacter rhizophilus CCTCC AB2015357, whole genome shotgun sequence.</title>
        <authorList>
            <person name="Zhang X."/>
            <person name="Feng G."/>
            <person name="Zhu H."/>
        </authorList>
    </citation>
    <scope>NUCLEOTIDE SEQUENCE [LARGE SCALE GENOMIC DNA]</scope>
    <source>
        <strain evidence="4 5">CCTCC AB2015357</strain>
    </source>
</reference>
<dbReference type="CDD" id="cd16295">
    <property type="entry name" value="TTHA0252-CPSF-like_MBL-fold"/>
    <property type="match status" value="1"/>
</dbReference>
<dbReference type="SUPFAM" id="SSF56281">
    <property type="entry name" value="Metallo-hydrolase/oxidoreductase"/>
    <property type="match status" value="1"/>
</dbReference>
<protein>
    <submittedName>
        <fullName evidence="4">MBL fold metallo-hydrolase</fullName>
    </submittedName>
</protein>
<accession>A0A4Z0C0W6</accession>
<dbReference type="GO" id="GO:0004521">
    <property type="term" value="F:RNA endonuclease activity"/>
    <property type="evidence" value="ECO:0007669"/>
    <property type="project" value="TreeGrafter"/>
</dbReference>
<evidence type="ECO:0000259" key="3">
    <source>
        <dbReference type="SMART" id="SM01027"/>
    </source>
</evidence>
<feature type="domain" description="Beta-Casp" evidence="3">
    <location>
        <begin position="247"/>
        <end position="366"/>
    </location>
</feature>
<name>A0A4Z0C0W6_9BURK</name>
<dbReference type="GO" id="GO:0016787">
    <property type="term" value="F:hydrolase activity"/>
    <property type="evidence" value="ECO:0007669"/>
    <property type="project" value="UniProtKB-KW"/>
</dbReference>
<dbReference type="PANTHER" id="PTHR11203">
    <property type="entry name" value="CLEAVAGE AND POLYADENYLATION SPECIFICITY FACTOR FAMILY MEMBER"/>
    <property type="match status" value="1"/>
</dbReference>
<dbReference type="Gene3D" id="3.60.15.10">
    <property type="entry name" value="Ribonuclease Z/Hydroxyacylglutathione hydrolase-like"/>
    <property type="match status" value="1"/>
</dbReference>
<comment type="caution">
    <text evidence="4">The sequence shown here is derived from an EMBL/GenBank/DDBJ whole genome shotgun (WGS) entry which is preliminary data.</text>
</comment>
<sequence length="454" mass="48727">MQLCFLGATDTVTGSRTLVQQGQTQVLVDCGLFQGDKALRLRNREPFPVPPSALDGVVLTHAHIDHSGLLPLLARQGLRAPVHCTPATADLCGLLLPDSGHLMEEEAAEHQRLGSSRHHPPLPLYTRADAERCLRLLRTVPFDQPWEAAPGWQALFRPAGHLPGAAMLRLEAGPVSVLFSGDLGRPDDLVMKPPAPPPAADYLVLESTYGDREHARTDPLQALAAVVCRTAARGGVLLVPAFAVGRAQALILALHRLARRGDIPRLPVVLDSPMAARATEVCVRHPSHLRPDTSEWLQAAGDVQAVQSAEESEQVRHGRGPRIVIAASGMLTGGRVLHHLRSFAPDERNTILLVGHQAAGTRGADLVQGVDSVKVFGAQVPVRAEVARLAQWSGHADAGQILDWLRGFARAPRRVFINHGEPAAAQALGARIERTLGWACHRPAHGETVALDAC</sequence>
<dbReference type="InterPro" id="IPR011108">
    <property type="entry name" value="RMMBL"/>
</dbReference>
<dbReference type="RefSeq" id="WP_135283734.1">
    <property type="nucleotide sequence ID" value="NZ_SMLL01000001.1"/>
</dbReference>
<keyword evidence="5" id="KW-1185">Reference proteome</keyword>
<dbReference type="InterPro" id="IPR050698">
    <property type="entry name" value="MBL"/>
</dbReference>
<keyword evidence="1 4" id="KW-0378">Hydrolase</keyword>
<gene>
    <name evidence="4" type="ORF">EZ242_03650</name>
</gene>
<dbReference type="EMBL" id="SMLL01000001">
    <property type="protein sequence ID" value="TFZ04851.1"/>
    <property type="molecule type" value="Genomic_DNA"/>
</dbReference>
<proteinExistence type="predicted"/>
<dbReference type="Pfam" id="PF07521">
    <property type="entry name" value="RMMBL"/>
    <property type="match status" value="1"/>
</dbReference>
<evidence type="ECO:0000313" key="5">
    <source>
        <dbReference type="Proteomes" id="UP000297564"/>
    </source>
</evidence>
<evidence type="ECO:0000259" key="2">
    <source>
        <dbReference type="SMART" id="SM00849"/>
    </source>
</evidence>
<dbReference type="Gene3D" id="3.40.50.10890">
    <property type="match status" value="1"/>
</dbReference>
<dbReference type="InterPro" id="IPR036866">
    <property type="entry name" value="RibonucZ/Hydroxyglut_hydro"/>
</dbReference>
<organism evidence="4 5">
    <name type="scientific">Ramlibacter rhizophilus</name>
    <dbReference type="NCBI Taxonomy" id="1781167"/>
    <lineage>
        <taxon>Bacteria</taxon>
        <taxon>Pseudomonadati</taxon>
        <taxon>Pseudomonadota</taxon>
        <taxon>Betaproteobacteria</taxon>
        <taxon>Burkholderiales</taxon>
        <taxon>Comamonadaceae</taxon>
        <taxon>Ramlibacter</taxon>
    </lineage>
</organism>
<dbReference type="AlphaFoldDB" id="A0A4Z0C0W6"/>
<evidence type="ECO:0000256" key="1">
    <source>
        <dbReference type="ARBA" id="ARBA00022801"/>
    </source>
</evidence>
<dbReference type="Pfam" id="PF10996">
    <property type="entry name" value="Beta-Casp"/>
    <property type="match status" value="1"/>
</dbReference>
<dbReference type="OrthoDB" id="9803916at2"/>
<dbReference type="Proteomes" id="UP000297564">
    <property type="component" value="Unassembled WGS sequence"/>
</dbReference>
<dbReference type="InterPro" id="IPR001279">
    <property type="entry name" value="Metallo-B-lactamas"/>
</dbReference>
<dbReference type="Pfam" id="PF00753">
    <property type="entry name" value="Lactamase_B"/>
    <property type="match status" value="1"/>
</dbReference>